<dbReference type="CDD" id="cd08413">
    <property type="entry name" value="PBP2_CysB_like"/>
    <property type="match status" value="1"/>
</dbReference>
<dbReference type="EMBL" id="CP013099">
    <property type="protein sequence ID" value="ALP54322.1"/>
    <property type="molecule type" value="Genomic_DNA"/>
</dbReference>
<evidence type="ECO:0000256" key="3">
    <source>
        <dbReference type="ARBA" id="ARBA00023125"/>
    </source>
</evidence>
<accession>A0A0S2TGS6</accession>
<evidence type="ECO:0000313" key="6">
    <source>
        <dbReference type="EMBL" id="ALP54322.1"/>
    </source>
</evidence>
<dbReference type="STRING" id="1748243.Tel_14865"/>
<evidence type="ECO:0000256" key="2">
    <source>
        <dbReference type="ARBA" id="ARBA00023015"/>
    </source>
</evidence>
<name>A0A0S2TGS6_9GAMM</name>
<dbReference type="InterPro" id="IPR000847">
    <property type="entry name" value="LysR_HTH_N"/>
</dbReference>
<dbReference type="Proteomes" id="UP000055136">
    <property type="component" value="Chromosome"/>
</dbReference>
<dbReference type="PANTHER" id="PTHR30126:SF6">
    <property type="entry name" value="HTH-TYPE TRANSCRIPTIONAL REGULATOR CYSB-RELATED"/>
    <property type="match status" value="1"/>
</dbReference>
<dbReference type="GO" id="GO:0003700">
    <property type="term" value="F:DNA-binding transcription factor activity"/>
    <property type="evidence" value="ECO:0007669"/>
    <property type="project" value="InterPro"/>
</dbReference>
<dbReference type="Gene3D" id="1.10.10.10">
    <property type="entry name" value="Winged helix-like DNA-binding domain superfamily/Winged helix DNA-binding domain"/>
    <property type="match status" value="1"/>
</dbReference>
<dbReference type="SUPFAM" id="SSF46785">
    <property type="entry name" value="Winged helix' DNA-binding domain"/>
    <property type="match status" value="1"/>
</dbReference>
<sequence length="315" mass="34640">MKLQQLNYIREVARRGLNVSAAADALHTAQPGVSSQIRLLEDELNVQIFERNGKRLVGITEPGRQILDIVERVLQEVDNIKKVSGEYSDEASGRLAIATTHTQARYALPPVVTIFKQKYPDVRLELHQGSPSQAADQAARGEVDIAIATEAISDYPDLVMMPCYEWNRCVVCPPGHPLLDEAPLSLAALARYPIITYDFAVAGRTKINKAFDAAGLEPNVVLTAIDSDVIKTYVELGLGVGVLAKMAFNPARDINLRAVDAAHLFEPSTTRVGIRRGAFLRRYVYDFIEMFASHLTRAVIDEAMVGRAKGREADG</sequence>
<gene>
    <name evidence="6" type="primary">cysB</name>
    <name evidence="6" type="ORF">Tel_14865</name>
</gene>
<proteinExistence type="inferred from homology"/>
<dbReference type="GO" id="GO:0019344">
    <property type="term" value="P:cysteine biosynthetic process"/>
    <property type="evidence" value="ECO:0007669"/>
    <property type="project" value="TreeGrafter"/>
</dbReference>
<comment type="similarity">
    <text evidence="1">Belongs to the LysR transcriptional regulatory family.</text>
</comment>
<keyword evidence="3" id="KW-0238">DNA-binding</keyword>
<feature type="domain" description="HTH lysR-type" evidence="5">
    <location>
        <begin position="1"/>
        <end position="59"/>
    </location>
</feature>
<dbReference type="InterPro" id="IPR005119">
    <property type="entry name" value="LysR_subst-bd"/>
</dbReference>
<keyword evidence="7" id="KW-1185">Reference proteome</keyword>
<evidence type="ECO:0000313" key="7">
    <source>
        <dbReference type="Proteomes" id="UP000055136"/>
    </source>
</evidence>
<dbReference type="InterPro" id="IPR036390">
    <property type="entry name" value="WH_DNA-bd_sf"/>
</dbReference>
<reference evidence="6" key="1">
    <citation type="submission" date="2015-10" db="EMBL/GenBank/DDBJ databases">
        <title>Description of Candidatus Tenderia electrophaga gen. nov, sp. nov., an Uncultivated Electroautotroph from a Biocathode Enrichment.</title>
        <authorList>
            <person name="Eddie B.J."/>
            <person name="Malanoski A.P."/>
            <person name="Wang Z."/>
            <person name="Hall R.J."/>
            <person name="Oh S.D."/>
            <person name="Heiner C."/>
            <person name="Lin B."/>
            <person name="Strycharz-Glaven S.M."/>
        </authorList>
    </citation>
    <scope>NUCLEOTIDE SEQUENCE [LARGE SCALE GENOMIC DNA]</scope>
    <source>
        <strain evidence="6">NRL1</strain>
    </source>
</reference>
<dbReference type="AlphaFoldDB" id="A0A0S2TGS6"/>
<organism evidence="6 7">
    <name type="scientific">Candidatus Tenderia electrophaga</name>
    <dbReference type="NCBI Taxonomy" id="1748243"/>
    <lineage>
        <taxon>Bacteria</taxon>
        <taxon>Pseudomonadati</taxon>
        <taxon>Pseudomonadota</taxon>
        <taxon>Gammaproteobacteria</taxon>
        <taxon>Candidatus Tenderiales</taxon>
        <taxon>Candidatus Tenderiaceae</taxon>
        <taxon>Candidatus Tenderia</taxon>
    </lineage>
</organism>
<evidence type="ECO:0000259" key="5">
    <source>
        <dbReference type="PROSITE" id="PS50931"/>
    </source>
</evidence>
<dbReference type="PRINTS" id="PR00039">
    <property type="entry name" value="HTHLYSR"/>
</dbReference>
<dbReference type="GO" id="GO:0000976">
    <property type="term" value="F:transcription cis-regulatory region binding"/>
    <property type="evidence" value="ECO:0007669"/>
    <property type="project" value="TreeGrafter"/>
</dbReference>
<dbReference type="KEGG" id="tee:Tel_14865"/>
<dbReference type="Gene3D" id="3.40.190.10">
    <property type="entry name" value="Periplasmic binding protein-like II"/>
    <property type="match status" value="2"/>
</dbReference>
<evidence type="ECO:0000256" key="4">
    <source>
        <dbReference type="ARBA" id="ARBA00023163"/>
    </source>
</evidence>
<dbReference type="InterPro" id="IPR037423">
    <property type="entry name" value="CysB_PBP2"/>
</dbReference>
<dbReference type="InterPro" id="IPR036388">
    <property type="entry name" value="WH-like_DNA-bd_sf"/>
</dbReference>
<protein>
    <submittedName>
        <fullName evidence="6">LysR family transcriptional regulator</fullName>
    </submittedName>
</protein>
<dbReference type="PROSITE" id="PS50931">
    <property type="entry name" value="HTH_LYSR"/>
    <property type="match status" value="1"/>
</dbReference>
<dbReference type="Pfam" id="PF03466">
    <property type="entry name" value="LysR_substrate"/>
    <property type="match status" value="1"/>
</dbReference>
<keyword evidence="4" id="KW-0804">Transcription</keyword>
<dbReference type="NCBIfam" id="NF009326">
    <property type="entry name" value="PRK12681.1"/>
    <property type="match status" value="1"/>
</dbReference>
<keyword evidence="2" id="KW-0805">Transcription regulation</keyword>
<dbReference type="SUPFAM" id="SSF53850">
    <property type="entry name" value="Periplasmic binding protein-like II"/>
    <property type="match status" value="1"/>
</dbReference>
<dbReference type="PANTHER" id="PTHR30126">
    <property type="entry name" value="HTH-TYPE TRANSCRIPTIONAL REGULATOR"/>
    <property type="match status" value="1"/>
</dbReference>
<evidence type="ECO:0000256" key="1">
    <source>
        <dbReference type="ARBA" id="ARBA00009437"/>
    </source>
</evidence>
<dbReference type="Pfam" id="PF00126">
    <property type="entry name" value="HTH_1"/>
    <property type="match status" value="1"/>
</dbReference>
<dbReference type="NCBIfam" id="NF009327">
    <property type="entry name" value="PRK12684.1"/>
    <property type="match status" value="1"/>
</dbReference>